<dbReference type="InterPro" id="IPR016130">
    <property type="entry name" value="Tyr_Pase_AS"/>
</dbReference>
<dbReference type="PROSITE" id="PS50055">
    <property type="entry name" value="TYR_PHOSPHATASE_PTP"/>
    <property type="match status" value="1"/>
</dbReference>
<dbReference type="CDD" id="cd00047">
    <property type="entry name" value="PTPc"/>
    <property type="match status" value="1"/>
</dbReference>
<evidence type="ECO:0000259" key="1">
    <source>
        <dbReference type="PROSITE" id="PS50055"/>
    </source>
</evidence>
<dbReference type="InterPro" id="IPR050348">
    <property type="entry name" value="Protein-Tyr_Phosphatase"/>
</dbReference>
<protein>
    <submittedName>
        <fullName evidence="3">Protein-tyrosine phosphatase</fullName>
    </submittedName>
</protein>
<evidence type="ECO:0000259" key="2">
    <source>
        <dbReference type="PROSITE" id="PS50056"/>
    </source>
</evidence>
<feature type="domain" description="Tyrosine-protein phosphatase" evidence="1">
    <location>
        <begin position="1"/>
        <end position="220"/>
    </location>
</feature>
<dbReference type="SMART" id="SM00404">
    <property type="entry name" value="PTPc_motif"/>
    <property type="match status" value="1"/>
</dbReference>
<dbReference type="SUPFAM" id="SSF52799">
    <property type="entry name" value="(Phosphotyrosine protein) phosphatases II"/>
    <property type="match status" value="1"/>
</dbReference>
<feature type="domain" description="Tyrosine specific protein phosphatases" evidence="2">
    <location>
        <begin position="159"/>
        <end position="220"/>
    </location>
</feature>
<dbReference type="InterPro" id="IPR000242">
    <property type="entry name" value="PTP_cat"/>
</dbReference>
<reference evidence="3" key="1">
    <citation type="journal article" date="2017" name="Science">
        <title>Giant viruses with an expanded complement of translation system components.</title>
        <authorList>
            <person name="Schulz F."/>
            <person name="Yutin N."/>
            <person name="Ivanova N.N."/>
            <person name="Ortega D.R."/>
            <person name="Lee T.K."/>
            <person name="Vierheilig J."/>
            <person name="Daims H."/>
            <person name="Horn M."/>
            <person name="Wagner M."/>
            <person name="Jensen G.J."/>
            <person name="Kyrpides N.C."/>
            <person name="Koonin E.V."/>
            <person name="Woyke T."/>
        </authorList>
    </citation>
    <scope>NUCLEOTIDE SEQUENCE</scope>
    <source>
        <strain evidence="3">HKV1</strain>
    </source>
</reference>
<dbReference type="Pfam" id="PF00102">
    <property type="entry name" value="Y_phosphatase"/>
    <property type="match status" value="1"/>
</dbReference>
<organism evidence="3">
    <name type="scientific">Hokovirus HKV1</name>
    <dbReference type="NCBI Taxonomy" id="1977638"/>
    <lineage>
        <taxon>Viruses</taxon>
        <taxon>Varidnaviria</taxon>
        <taxon>Bamfordvirae</taxon>
        <taxon>Nucleocytoviricota</taxon>
        <taxon>Megaviricetes</taxon>
        <taxon>Imitervirales</taxon>
        <taxon>Mimiviridae</taxon>
        <taxon>Klosneuvirinae</taxon>
        <taxon>Hokovirus</taxon>
    </lineage>
</organism>
<sequence length="246" mass="29051">MFKNCPNLRYPFNLPFDSNYITINNIAMNASIIPIKNNTHIATEAPMPLNFSNFWDMVFEYDIKCIIMLTKLVENKKIKAHRYWPSKYNIVKYKNIKVSCIKENIISDYLIESHLIIENTKTNNTKAIIHLYFTGWPDFNVPKSEDFKTLFKYCDNNTLVHCSAGIGRTGILLTLLYLFNNFDGKNFLNNDEKKDNTFKQIENKIIENINQAIKYLKLQRNFSFNDLQLKFITECYKKHVIKFIII</sequence>
<dbReference type="GO" id="GO:0004725">
    <property type="term" value="F:protein tyrosine phosphatase activity"/>
    <property type="evidence" value="ECO:0007669"/>
    <property type="project" value="InterPro"/>
</dbReference>
<dbReference type="PANTHER" id="PTHR19134">
    <property type="entry name" value="RECEPTOR-TYPE TYROSINE-PROTEIN PHOSPHATASE"/>
    <property type="match status" value="1"/>
</dbReference>
<dbReference type="PROSITE" id="PS50056">
    <property type="entry name" value="TYR_PHOSPHATASE_2"/>
    <property type="match status" value="1"/>
</dbReference>
<name>A0A1V0SEX2_9VIRU</name>
<accession>A0A1V0SEX2</accession>
<dbReference type="PROSITE" id="PS00383">
    <property type="entry name" value="TYR_PHOSPHATASE_1"/>
    <property type="match status" value="1"/>
</dbReference>
<dbReference type="InterPro" id="IPR003595">
    <property type="entry name" value="Tyr_Pase_cat"/>
</dbReference>
<evidence type="ECO:0000313" key="3">
    <source>
        <dbReference type="EMBL" id="ARF10262.1"/>
    </source>
</evidence>
<gene>
    <name evidence="3" type="ORF">Hokovirus_1_141</name>
</gene>
<dbReference type="InterPro" id="IPR029021">
    <property type="entry name" value="Prot-tyrosine_phosphatase-like"/>
</dbReference>
<dbReference type="Gene3D" id="3.90.190.10">
    <property type="entry name" value="Protein tyrosine phosphatase superfamily"/>
    <property type="match status" value="1"/>
</dbReference>
<dbReference type="EMBL" id="KY684103">
    <property type="protein sequence ID" value="ARF10262.1"/>
    <property type="molecule type" value="Genomic_DNA"/>
</dbReference>
<dbReference type="PANTHER" id="PTHR19134:SF449">
    <property type="entry name" value="TYROSINE-PROTEIN PHOSPHATASE 1"/>
    <property type="match status" value="1"/>
</dbReference>
<dbReference type="PRINTS" id="PR00700">
    <property type="entry name" value="PRTYPHPHTASE"/>
</dbReference>
<dbReference type="SMART" id="SM00194">
    <property type="entry name" value="PTPc"/>
    <property type="match status" value="1"/>
</dbReference>
<dbReference type="InterPro" id="IPR000387">
    <property type="entry name" value="Tyr_Pase_dom"/>
</dbReference>
<proteinExistence type="predicted"/>